<proteinExistence type="predicted"/>
<name>A0A210PGJ8_MIZYE</name>
<evidence type="ECO:0008006" key="3">
    <source>
        <dbReference type="Google" id="ProtNLM"/>
    </source>
</evidence>
<keyword evidence="2" id="KW-1185">Reference proteome</keyword>
<dbReference type="InterPro" id="IPR019534">
    <property type="entry name" value="DUF2452"/>
</dbReference>
<evidence type="ECO:0000313" key="1">
    <source>
        <dbReference type="EMBL" id="OWF35600.1"/>
    </source>
</evidence>
<gene>
    <name evidence="1" type="ORF">KP79_PYT15951</name>
</gene>
<protein>
    <recommendedName>
        <fullName evidence="3">DUF2452 domain-containing protein</fullName>
    </recommendedName>
</protein>
<accession>A0A210PGJ8</accession>
<dbReference type="PANTHER" id="PTHR14553">
    <property type="entry name" value="UNCHARACTERIZED PROTEIN C1ORF50"/>
    <property type="match status" value="1"/>
</dbReference>
<dbReference type="AlphaFoldDB" id="A0A210PGJ8"/>
<reference evidence="1 2" key="1">
    <citation type="journal article" date="2017" name="Nat. Ecol. Evol.">
        <title>Scallop genome provides insights into evolution of bilaterian karyotype and development.</title>
        <authorList>
            <person name="Wang S."/>
            <person name="Zhang J."/>
            <person name="Jiao W."/>
            <person name="Li J."/>
            <person name="Xun X."/>
            <person name="Sun Y."/>
            <person name="Guo X."/>
            <person name="Huan P."/>
            <person name="Dong B."/>
            <person name="Zhang L."/>
            <person name="Hu X."/>
            <person name="Sun X."/>
            <person name="Wang J."/>
            <person name="Zhao C."/>
            <person name="Wang Y."/>
            <person name="Wang D."/>
            <person name="Huang X."/>
            <person name="Wang R."/>
            <person name="Lv J."/>
            <person name="Li Y."/>
            <person name="Zhang Z."/>
            <person name="Liu B."/>
            <person name="Lu W."/>
            <person name="Hui Y."/>
            <person name="Liang J."/>
            <person name="Zhou Z."/>
            <person name="Hou R."/>
            <person name="Li X."/>
            <person name="Liu Y."/>
            <person name="Li H."/>
            <person name="Ning X."/>
            <person name="Lin Y."/>
            <person name="Zhao L."/>
            <person name="Xing Q."/>
            <person name="Dou J."/>
            <person name="Li Y."/>
            <person name="Mao J."/>
            <person name="Guo H."/>
            <person name="Dou H."/>
            <person name="Li T."/>
            <person name="Mu C."/>
            <person name="Jiang W."/>
            <person name="Fu Q."/>
            <person name="Fu X."/>
            <person name="Miao Y."/>
            <person name="Liu J."/>
            <person name="Yu Q."/>
            <person name="Li R."/>
            <person name="Liao H."/>
            <person name="Li X."/>
            <person name="Kong Y."/>
            <person name="Jiang Z."/>
            <person name="Chourrout D."/>
            <person name="Li R."/>
            <person name="Bao Z."/>
        </authorList>
    </citation>
    <scope>NUCLEOTIDE SEQUENCE [LARGE SCALE GENOMIC DNA]</scope>
    <source>
        <strain evidence="1 2">PY_sf001</strain>
    </source>
</reference>
<organism evidence="1 2">
    <name type="scientific">Mizuhopecten yessoensis</name>
    <name type="common">Japanese scallop</name>
    <name type="synonym">Patinopecten yessoensis</name>
    <dbReference type="NCBI Taxonomy" id="6573"/>
    <lineage>
        <taxon>Eukaryota</taxon>
        <taxon>Metazoa</taxon>
        <taxon>Spiralia</taxon>
        <taxon>Lophotrochozoa</taxon>
        <taxon>Mollusca</taxon>
        <taxon>Bivalvia</taxon>
        <taxon>Autobranchia</taxon>
        <taxon>Pteriomorphia</taxon>
        <taxon>Pectinida</taxon>
        <taxon>Pectinoidea</taxon>
        <taxon>Pectinidae</taxon>
        <taxon>Mizuhopecten</taxon>
    </lineage>
</organism>
<dbReference type="EMBL" id="NEDP02076718">
    <property type="protein sequence ID" value="OWF35600.1"/>
    <property type="molecule type" value="Genomic_DNA"/>
</dbReference>
<sequence length="189" mass="21213">MDNPAKTNTMAVQLVESNEAPGGVQLVNSRRTNKQSSPMDLVELASSIQQADEFVKATAGSKLTVIADQIRYLQEQARKALKEAQRDNIIHHAACNMVKKPGTLYYMYERESGQKYMSILSPEDWGSSCPHEFVGAYKLEFDMSWTPIEEMEKRTEQFALIDRLLTSNQKSISDSATVTVLGEEKSEKS</sequence>
<dbReference type="Proteomes" id="UP000242188">
    <property type="component" value="Unassembled WGS sequence"/>
</dbReference>
<comment type="caution">
    <text evidence="1">The sequence shown here is derived from an EMBL/GenBank/DDBJ whole genome shotgun (WGS) entry which is preliminary data.</text>
</comment>
<dbReference type="STRING" id="6573.A0A210PGJ8"/>
<dbReference type="OrthoDB" id="9995764at2759"/>
<evidence type="ECO:0000313" key="2">
    <source>
        <dbReference type="Proteomes" id="UP000242188"/>
    </source>
</evidence>
<dbReference type="Pfam" id="PF10504">
    <property type="entry name" value="DUF2452"/>
    <property type="match status" value="1"/>
</dbReference>
<dbReference type="PANTHER" id="PTHR14553:SF1">
    <property type="entry name" value="SIMILAR TO CHROMOSOME 1 OPEN READING FRAME 50"/>
    <property type="match status" value="1"/>
</dbReference>